<reference evidence="3" key="1">
    <citation type="submission" date="2020-08" db="EMBL/GenBank/DDBJ databases">
        <title>Lacibacter sp. S13-6-6 genome sequencing.</title>
        <authorList>
            <person name="Jin L."/>
        </authorList>
    </citation>
    <scope>NUCLEOTIDE SEQUENCE [LARGE SCALE GENOMIC DNA]</scope>
    <source>
        <strain evidence="3">S13-6-6</strain>
    </source>
</reference>
<dbReference type="RefSeq" id="WP_182806316.1">
    <property type="nucleotide sequence ID" value="NZ_CP060007.1"/>
</dbReference>
<dbReference type="PROSITE" id="PS51257">
    <property type="entry name" value="PROKAR_LIPOPROTEIN"/>
    <property type="match status" value="1"/>
</dbReference>
<evidence type="ECO:0000313" key="2">
    <source>
        <dbReference type="EMBL" id="QNA46428.1"/>
    </source>
</evidence>
<sequence length="180" mass="20015">MTFRTILLTISISAFLSCGSNPASETTLVKADSILDDLNIAEEDPSDTQPNTIDKYANILSIIQKGDTTILDADYIQYLTGEAAIEEATKAGEVDTFRTKDGRIELVVPNDYYIVNKSKKIRQLSLTRDCAFDLLYNPDRAHPISGNSLKSLKTIYRDSPFILTIDKSGFVVKIKEVFIP</sequence>
<name>A0A7G5XLS5_9BACT</name>
<dbReference type="KEGG" id="lacs:H4075_09725"/>
<keyword evidence="1" id="KW-0732">Signal</keyword>
<proteinExistence type="predicted"/>
<feature type="chain" id="PRO_5028906082" evidence="1">
    <location>
        <begin position="24"/>
        <end position="180"/>
    </location>
</feature>
<evidence type="ECO:0000256" key="1">
    <source>
        <dbReference type="SAM" id="SignalP"/>
    </source>
</evidence>
<dbReference type="EMBL" id="CP060007">
    <property type="protein sequence ID" value="QNA46428.1"/>
    <property type="molecule type" value="Genomic_DNA"/>
</dbReference>
<feature type="signal peptide" evidence="1">
    <location>
        <begin position="1"/>
        <end position="23"/>
    </location>
</feature>
<accession>A0A7G5XLS5</accession>
<dbReference type="AlphaFoldDB" id="A0A7G5XLS5"/>
<organism evidence="2 3">
    <name type="scientific">Lacibacter sediminis</name>
    <dbReference type="NCBI Taxonomy" id="2760713"/>
    <lineage>
        <taxon>Bacteria</taxon>
        <taxon>Pseudomonadati</taxon>
        <taxon>Bacteroidota</taxon>
        <taxon>Chitinophagia</taxon>
        <taxon>Chitinophagales</taxon>
        <taxon>Chitinophagaceae</taxon>
        <taxon>Lacibacter</taxon>
    </lineage>
</organism>
<keyword evidence="3" id="KW-1185">Reference proteome</keyword>
<dbReference type="Proteomes" id="UP000515344">
    <property type="component" value="Chromosome"/>
</dbReference>
<evidence type="ECO:0000313" key="3">
    <source>
        <dbReference type="Proteomes" id="UP000515344"/>
    </source>
</evidence>
<gene>
    <name evidence="2" type="ORF">H4075_09725</name>
</gene>
<protein>
    <submittedName>
        <fullName evidence="2">Uncharacterized protein</fullName>
    </submittedName>
</protein>